<dbReference type="EMBL" id="VWRR01000011">
    <property type="protein sequence ID" value="KAF6002221.1"/>
    <property type="molecule type" value="Genomic_DNA"/>
</dbReference>
<dbReference type="HAMAP" id="MF_00757">
    <property type="entry name" value="RNase_P_4"/>
    <property type="match status" value="1"/>
</dbReference>
<evidence type="ECO:0000256" key="1">
    <source>
        <dbReference type="ARBA" id="ARBA00022490"/>
    </source>
</evidence>
<dbReference type="PANTHER" id="PTHR14742">
    <property type="entry name" value="RIBONUCLEASE P SUBUNIT P21"/>
    <property type="match status" value="1"/>
</dbReference>
<evidence type="ECO:0000256" key="4">
    <source>
        <dbReference type="ARBA" id="ARBA00022723"/>
    </source>
</evidence>
<dbReference type="AlphaFoldDB" id="A0A7J7IIT6"/>
<proteinExistence type="inferred from homology"/>
<keyword evidence="10" id="KW-1185">Reference proteome</keyword>
<dbReference type="Gene3D" id="1.20.5.420">
    <property type="entry name" value="Immunoglobulin FC, subunit C"/>
    <property type="match status" value="1"/>
</dbReference>
<evidence type="ECO:0000256" key="8">
    <source>
        <dbReference type="ARBA" id="ARBA00038402"/>
    </source>
</evidence>
<keyword evidence="6" id="KW-0378">Hydrolase</keyword>
<dbReference type="PANTHER" id="PTHR14742:SF0">
    <property type="entry name" value="RIBONUCLEASE P PROTEIN SUBUNIT P21"/>
    <property type="match status" value="1"/>
</dbReference>
<keyword evidence="2" id="KW-0819">tRNA processing</keyword>
<keyword evidence="3" id="KW-0540">Nuclease</keyword>
<accession>A0A7J7IIT6</accession>
<evidence type="ECO:0000256" key="7">
    <source>
        <dbReference type="ARBA" id="ARBA00022833"/>
    </source>
</evidence>
<dbReference type="InterPro" id="IPR016432">
    <property type="entry name" value="RNP4"/>
</dbReference>
<comment type="similarity">
    <text evidence="8">Belongs to the eukaryotic/archaeal RNase P protein component 4 family.</text>
</comment>
<name>A0A7J7IIT6_9RHOD</name>
<dbReference type="GO" id="GO:0016787">
    <property type="term" value="F:hydrolase activity"/>
    <property type="evidence" value="ECO:0007669"/>
    <property type="project" value="UniProtKB-KW"/>
</dbReference>
<evidence type="ECO:0000256" key="2">
    <source>
        <dbReference type="ARBA" id="ARBA00022694"/>
    </source>
</evidence>
<evidence type="ECO:0000313" key="9">
    <source>
        <dbReference type="EMBL" id="KAF6002221.1"/>
    </source>
</evidence>
<keyword evidence="7" id="KW-0862">Zinc</keyword>
<dbReference type="GO" id="GO:0004519">
    <property type="term" value="F:endonuclease activity"/>
    <property type="evidence" value="ECO:0007669"/>
    <property type="project" value="UniProtKB-KW"/>
</dbReference>
<reference evidence="9 10" key="1">
    <citation type="journal article" date="2020" name="J. Phycol.">
        <title>Comparative genome analysis reveals Cyanidiococcus gen. nov., a new extremophilic red algal genus sister to Cyanidioschyzon (Cyanidioschyzonaceae, Rhodophyta).</title>
        <authorList>
            <person name="Liu S.-L."/>
            <person name="Chiang Y.-R."/>
            <person name="Yoon H.S."/>
            <person name="Fu H.-Y."/>
        </authorList>
    </citation>
    <scope>NUCLEOTIDE SEQUENCE [LARGE SCALE GENOMIC DNA]</scope>
    <source>
        <strain evidence="9 10">THAL066</strain>
    </source>
</reference>
<comment type="caution">
    <text evidence="9">The sequence shown here is derived from an EMBL/GenBank/DDBJ whole genome shotgun (WGS) entry which is preliminary data.</text>
</comment>
<keyword evidence="4" id="KW-0479">Metal-binding</keyword>
<keyword evidence="5" id="KW-0255">Endonuclease</keyword>
<dbReference type="InterPro" id="IPR007175">
    <property type="entry name" value="Rpr2/Snm1/Rpp21"/>
</dbReference>
<sequence length="150" mass="17072">MTRTLQGKQNRGRRNFKNARLQEAIARIEYLWSAAKSLRRALPTASRNYVLLLKKIATRVNHRLDPDELKRHICRRCGSILQLGSNAWVRVRYRLLILHCKSCGCFRRFPLRSKPSGRDSAAAIVVRTSAIEVTPACRGTDRELAAMSAV</sequence>
<dbReference type="GO" id="GO:0046872">
    <property type="term" value="F:metal ion binding"/>
    <property type="evidence" value="ECO:0007669"/>
    <property type="project" value="UniProtKB-KW"/>
</dbReference>
<protein>
    <submittedName>
        <fullName evidence="9">Uncharacterized protein</fullName>
    </submittedName>
</protein>
<dbReference type="Gene3D" id="6.20.50.20">
    <property type="match status" value="1"/>
</dbReference>
<keyword evidence="1" id="KW-0963">Cytoplasm</keyword>
<dbReference type="OrthoDB" id="2017at2759"/>
<evidence type="ECO:0000313" key="10">
    <source>
        <dbReference type="Proteomes" id="UP000530660"/>
    </source>
</evidence>
<dbReference type="GO" id="GO:0005655">
    <property type="term" value="C:nucleolar ribonuclease P complex"/>
    <property type="evidence" value="ECO:0007669"/>
    <property type="project" value="TreeGrafter"/>
</dbReference>
<dbReference type="GO" id="GO:0001682">
    <property type="term" value="P:tRNA 5'-leader removal"/>
    <property type="evidence" value="ECO:0007669"/>
    <property type="project" value="InterPro"/>
</dbReference>
<dbReference type="Proteomes" id="UP000530660">
    <property type="component" value="Unassembled WGS sequence"/>
</dbReference>
<organism evidence="9 10">
    <name type="scientific">Cyanidiococcus yangmingshanensis</name>
    <dbReference type="NCBI Taxonomy" id="2690220"/>
    <lineage>
        <taxon>Eukaryota</taxon>
        <taxon>Rhodophyta</taxon>
        <taxon>Bangiophyceae</taxon>
        <taxon>Cyanidiales</taxon>
        <taxon>Cyanidiaceae</taxon>
        <taxon>Cyanidiococcus</taxon>
    </lineage>
</organism>
<evidence type="ECO:0000256" key="6">
    <source>
        <dbReference type="ARBA" id="ARBA00022801"/>
    </source>
</evidence>
<evidence type="ECO:0000256" key="3">
    <source>
        <dbReference type="ARBA" id="ARBA00022722"/>
    </source>
</evidence>
<dbReference type="Pfam" id="PF04032">
    <property type="entry name" value="Rpr2"/>
    <property type="match status" value="1"/>
</dbReference>
<evidence type="ECO:0000256" key="5">
    <source>
        <dbReference type="ARBA" id="ARBA00022759"/>
    </source>
</evidence>
<gene>
    <name evidence="9" type="ORF">F1559_002870</name>
</gene>